<dbReference type="InterPro" id="IPR029058">
    <property type="entry name" value="AB_hydrolase_fold"/>
</dbReference>
<dbReference type="Proteomes" id="UP000256763">
    <property type="component" value="Unassembled WGS sequence"/>
</dbReference>
<accession>A0A3E0X2D4</accession>
<dbReference type="GO" id="GO:0080032">
    <property type="term" value="F:methyl jasmonate esterase activity"/>
    <property type="evidence" value="ECO:0007669"/>
    <property type="project" value="TreeGrafter"/>
</dbReference>
<protein>
    <submittedName>
        <fullName evidence="2">Alkyl salicylate esterase</fullName>
    </submittedName>
</protein>
<comment type="caution">
    <text evidence="2">The sequence shown here is derived from an EMBL/GenBank/DDBJ whole genome shotgun (WGS) entry which is preliminary data.</text>
</comment>
<dbReference type="InterPro" id="IPR000073">
    <property type="entry name" value="AB_hydrolase_1"/>
</dbReference>
<evidence type="ECO:0000313" key="2">
    <source>
        <dbReference type="EMBL" id="RFA38512.1"/>
    </source>
</evidence>
<organism evidence="2 3">
    <name type="scientific">Alkalilimnicola ehrlichii</name>
    <dbReference type="NCBI Taxonomy" id="351052"/>
    <lineage>
        <taxon>Bacteria</taxon>
        <taxon>Pseudomonadati</taxon>
        <taxon>Pseudomonadota</taxon>
        <taxon>Gammaproteobacteria</taxon>
        <taxon>Chromatiales</taxon>
        <taxon>Ectothiorhodospiraceae</taxon>
        <taxon>Alkalilimnicola</taxon>
    </lineage>
</organism>
<dbReference type="OrthoDB" id="9806902at2"/>
<dbReference type="PANTHER" id="PTHR10992">
    <property type="entry name" value="METHYLESTERASE FAMILY MEMBER"/>
    <property type="match status" value="1"/>
</dbReference>
<reference evidence="3" key="1">
    <citation type="submission" date="2017-05" db="EMBL/GenBank/DDBJ databases">
        <authorList>
            <person name="Sharma S."/>
            <person name="Sidhu C."/>
            <person name="Pinnaka A.K."/>
        </authorList>
    </citation>
    <scope>NUCLEOTIDE SEQUENCE [LARGE SCALE GENOMIC DNA]</scope>
    <source>
        <strain evidence="3">AK93</strain>
    </source>
</reference>
<dbReference type="GO" id="GO:0080030">
    <property type="term" value="F:methyl indole-3-acetate esterase activity"/>
    <property type="evidence" value="ECO:0007669"/>
    <property type="project" value="TreeGrafter"/>
</dbReference>
<dbReference type="AlphaFoldDB" id="A0A3E0X2D4"/>
<gene>
    <name evidence="2" type="ORF">CAL65_03955</name>
</gene>
<sequence length="248" mass="26224">MATTAVLIHGAWAGSWVWDRLLPHLQAQGVQTQAVNLPGNGADGIPAADVTLEHYVRHVVNVIETLPGPIVLVGHSGGGVTATQVAETIPARVNGVAFVAGMMLPSHAGFADITRELQKEEPAAAGIGPHLEWAADRRISTVPVRAACDIFFHDVPAKLAIAAATRLVPQPEKARAAKPYWTAERFGRLPRLYIEALADRSVVLTAQRRMQALVPGATVASLPCGHAPQLAMPEELAACLSAFVDETA</sequence>
<dbReference type="Gene3D" id="3.40.50.1820">
    <property type="entry name" value="alpha/beta hydrolase"/>
    <property type="match status" value="1"/>
</dbReference>
<dbReference type="EMBL" id="NFZW01000003">
    <property type="protein sequence ID" value="RFA38512.1"/>
    <property type="molecule type" value="Genomic_DNA"/>
</dbReference>
<feature type="domain" description="AB hydrolase-1" evidence="1">
    <location>
        <begin position="6"/>
        <end position="238"/>
    </location>
</feature>
<keyword evidence="3" id="KW-1185">Reference proteome</keyword>
<dbReference type="SUPFAM" id="SSF53474">
    <property type="entry name" value="alpha/beta-Hydrolases"/>
    <property type="match status" value="1"/>
</dbReference>
<name>A0A3E0X2D4_9GAMM</name>
<dbReference type="PANTHER" id="PTHR10992:SF1086">
    <property type="entry name" value="AB HYDROLASE-1 DOMAIN-CONTAINING PROTEIN"/>
    <property type="match status" value="1"/>
</dbReference>
<dbReference type="Pfam" id="PF12697">
    <property type="entry name" value="Abhydrolase_6"/>
    <property type="match status" value="1"/>
</dbReference>
<proteinExistence type="predicted"/>
<evidence type="ECO:0000313" key="3">
    <source>
        <dbReference type="Proteomes" id="UP000256763"/>
    </source>
</evidence>
<dbReference type="InterPro" id="IPR045889">
    <property type="entry name" value="MES/HNL"/>
</dbReference>
<dbReference type="RefSeq" id="WP_116302639.1">
    <property type="nucleotide sequence ID" value="NZ_NFZV01000012.1"/>
</dbReference>
<evidence type="ECO:0000259" key="1">
    <source>
        <dbReference type="Pfam" id="PF12697"/>
    </source>
</evidence>